<dbReference type="EMBL" id="LKBG01000244">
    <property type="protein sequence ID" value="KQB34367.1"/>
    <property type="molecule type" value="Genomic_DNA"/>
</dbReference>
<dbReference type="AlphaFoldDB" id="A0A0P9CVW5"/>
<sequence length="179" mass="20786">MSKFFYSDMVLQYKMINKNDRMRCFIASPVTLSQELYNGIQLPGKKVDLNLLHITYYFLGNIDKKYAKMVCDIIKNIDEGAVKIHIKGLSGFPKKEGANIGYLDITGNGLDKIYYDIINSLGVKNNNFKPHITIYRFKRKLELPEIKINCEIKIDRVCLYNSIFNGKRIYEEMCCAMLK</sequence>
<evidence type="ECO:0000313" key="5">
    <source>
        <dbReference type="Proteomes" id="UP000050320"/>
    </source>
</evidence>
<protein>
    <recommendedName>
        <fullName evidence="2">Phosphoesterase HXTX domain-containing protein</fullName>
    </recommendedName>
</protein>
<name>A0A0P9CVW5_9ARCH</name>
<comment type="caution">
    <text evidence="3">The sequence shown here is derived from an EMBL/GenBank/DDBJ whole genome shotgun (WGS) entry which is preliminary data.</text>
</comment>
<dbReference type="GO" id="GO:0008664">
    <property type="term" value="F:RNA 2',3'-cyclic 3'-phosphodiesterase activity"/>
    <property type="evidence" value="ECO:0007669"/>
    <property type="project" value="InterPro"/>
</dbReference>
<accession>A0A0P9CVW5</accession>
<feature type="domain" description="Phosphoesterase HXTX" evidence="2">
    <location>
        <begin position="42"/>
        <end position="97"/>
    </location>
</feature>
<dbReference type="SUPFAM" id="SSF55144">
    <property type="entry name" value="LigT-like"/>
    <property type="match status" value="1"/>
</dbReference>
<dbReference type="Proteomes" id="UP000050320">
    <property type="component" value="Unassembled WGS sequence"/>
</dbReference>
<dbReference type="Proteomes" id="UP000050515">
    <property type="component" value="Unassembled WGS sequence"/>
</dbReference>
<evidence type="ECO:0000259" key="2">
    <source>
        <dbReference type="Pfam" id="PF02834"/>
    </source>
</evidence>
<dbReference type="EMBL" id="LJCQ01000133">
    <property type="protein sequence ID" value="KPV47104.1"/>
    <property type="molecule type" value="Genomic_DNA"/>
</dbReference>
<reference evidence="3 6" key="1">
    <citation type="submission" date="2015-09" db="EMBL/GenBank/DDBJ databases">
        <title>Draft genome sequence of Acidiplasma aeolicum DSM 18409.</title>
        <authorList>
            <person name="Hemp J."/>
        </authorList>
    </citation>
    <scope>NUCLEOTIDE SEQUENCE [LARGE SCALE GENOMIC DNA]</scope>
    <source>
        <strain evidence="3 6">V</strain>
    </source>
</reference>
<evidence type="ECO:0000256" key="1">
    <source>
        <dbReference type="ARBA" id="ARBA00022801"/>
    </source>
</evidence>
<evidence type="ECO:0000313" key="3">
    <source>
        <dbReference type="EMBL" id="KPV47104.1"/>
    </source>
</evidence>
<dbReference type="PANTHER" id="PTHR35561:SF1">
    <property type="entry name" value="RNA 2',3'-CYCLIC PHOSPHODIESTERASE"/>
    <property type="match status" value="1"/>
</dbReference>
<reference evidence="4 5" key="2">
    <citation type="submission" date="2015-09" db="EMBL/GenBank/DDBJ databases">
        <title>Heavy metals and arsenic resistance mechanisms in polyextremophilic archaea of the family Ferroplasmaceae.</title>
        <authorList>
            <person name="Bulaev A.G."/>
            <person name="Kanygina A.V."/>
        </authorList>
    </citation>
    <scope>NUCLEOTIDE SEQUENCE [LARGE SCALE GENOMIC DNA]</scope>
    <source>
        <strain evidence="4 5">VT</strain>
    </source>
</reference>
<dbReference type="InterPro" id="IPR014051">
    <property type="entry name" value="Phosphoesterase_HXTX"/>
</dbReference>
<organism evidence="3 6">
    <name type="scientific">Acidiplasma aeolicum</name>
    <dbReference type="NCBI Taxonomy" id="507754"/>
    <lineage>
        <taxon>Archaea</taxon>
        <taxon>Methanobacteriati</taxon>
        <taxon>Thermoplasmatota</taxon>
        <taxon>Thermoplasmata</taxon>
        <taxon>Thermoplasmatales</taxon>
        <taxon>Ferroplasmaceae</taxon>
        <taxon>Acidiplasma</taxon>
    </lineage>
</organism>
<evidence type="ECO:0000313" key="4">
    <source>
        <dbReference type="EMBL" id="KQB34367.1"/>
    </source>
</evidence>
<proteinExistence type="predicted"/>
<evidence type="ECO:0000313" key="6">
    <source>
        <dbReference type="Proteomes" id="UP000050515"/>
    </source>
</evidence>
<keyword evidence="5" id="KW-1185">Reference proteome</keyword>
<keyword evidence="1" id="KW-0378">Hydrolase</keyword>
<dbReference type="InterPro" id="IPR004175">
    <property type="entry name" value="RNA_CPDase"/>
</dbReference>
<dbReference type="PATRIC" id="fig|507754.4.peg.1143"/>
<dbReference type="GO" id="GO:0004113">
    <property type="term" value="F:2',3'-cyclic-nucleotide 3'-phosphodiesterase activity"/>
    <property type="evidence" value="ECO:0007669"/>
    <property type="project" value="InterPro"/>
</dbReference>
<dbReference type="InterPro" id="IPR009097">
    <property type="entry name" value="Cyclic_Pdiesterase"/>
</dbReference>
<gene>
    <name evidence="4" type="ORF">AOG54_05100</name>
    <name evidence="3" type="ORF">SE19_02505</name>
</gene>
<dbReference type="Pfam" id="PF02834">
    <property type="entry name" value="LigT_PEase"/>
    <property type="match status" value="1"/>
</dbReference>
<dbReference type="PANTHER" id="PTHR35561">
    <property type="entry name" value="RNA 2',3'-CYCLIC PHOSPHODIESTERASE"/>
    <property type="match status" value="1"/>
</dbReference>
<dbReference type="Gene3D" id="3.90.1140.10">
    <property type="entry name" value="Cyclic phosphodiesterase"/>
    <property type="match status" value="1"/>
</dbReference>